<sequence>MGAVEVEGFLSVLAVRGGVAASTQNQALSALLFLYREVLRIDLPWMETMVRAKRSQRVPTVLAREEVFERSFKRAALRS</sequence>
<dbReference type="Gene3D" id="1.10.150.130">
    <property type="match status" value="1"/>
</dbReference>
<dbReference type="GO" id="GO:0003677">
    <property type="term" value="F:DNA binding"/>
    <property type="evidence" value="ECO:0007669"/>
    <property type="project" value="UniProtKB-KW"/>
</dbReference>
<evidence type="ECO:0000313" key="3">
    <source>
        <dbReference type="EMBL" id="KZC22555.1"/>
    </source>
</evidence>
<dbReference type="GO" id="GO:0015074">
    <property type="term" value="P:DNA integration"/>
    <property type="evidence" value="ECO:0007669"/>
    <property type="project" value="InterPro"/>
</dbReference>
<evidence type="ECO:0000256" key="1">
    <source>
        <dbReference type="ARBA" id="ARBA00023125"/>
    </source>
</evidence>
<comment type="caution">
    <text evidence="3">The sequence shown here is derived from an EMBL/GenBank/DDBJ whole genome shotgun (WGS) entry which is preliminary data.</text>
</comment>
<evidence type="ECO:0000313" key="4">
    <source>
        <dbReference type="Proteomes" id="UP000076131"/>
    </source>
</evidence>
<dbReference type="Proteomes" id="UP000076131">
    <property type="component" value="Unassembled WGS sequence"/>
</dbReference>
<dbReference type="InterPro" id="IPR010998">
    <property type="entry name" value="Integrase_recombinase_N"/>
</dbReference>
<accession>A0A154QF55</accession>
<keyword evidence="4" id="KW-1185">Reference proteome</keyword>
<dbReference type="eggNOG" id="COG4974">
    <property type="taxonomic scope" value="Bacteria"/>
</dbReference>
<organism evidence="3 4">
    <name type="scientific">Rhodanobacter thiooxydans</name>
    <dbReference type="NCBI Taxonomy" id="416169"/>
    <lineage>
        <taxon>Bacteria</taxon>
        <taxon>Pseudomonadati</taxon>
        <taxon>Pseudomonadota</taxon>
        <taxon>Gammaproteobacteria</taxon>
        <taxon>Lysobacterales</taxon>
        <taxon>Rhodanobacteraceae</taxon>
        <taxon>Rhodanobacter</taxon>
    </lineage>
</organism>
<dbReference type="AlphaFoldDB" id="A0A154QF55"/>
<evidence type="ECO:0000259" key="2">
    <source>
        <dbReference type="Pfam" id="PF13495"/>
    </source>
</evidence>
<dbReference type="STRING" id="416169.RHOFW104T7_00075"/>
<reference evidence="3 4" key="1">
    <citation type="journal article" date="2016" name="MBio">
        <title>Lateral Gene Transfer in a Heavy Metal-Contaminated-Groundwater Microbial Community.</title>
        <authorList>
            <person name="Hemme C.L."/>
            <person name="Green S.J."/>
            <person name="Rishishwar L."/>
            <person name="Prakash O."/>
            <person name="Pettenato A."/>
            <person name="Chakraborty R."/>
            <person name="Deutschbauer A.M."/>
            <person name="Van Nostrand J.D."/>
            <person name="Wu L."/>
            <person name="He Z."/>
            <person name="Jordan I.K."/>
            <person name="Hazen T.C."/>
            <person name="Arkin A.P."/>
            <person name="Kostka J.E."/>
            <person name="Zhou J."/>
        </authorList>
    </citation>
    <scope>NUCLEOTIDE SEQUENCE [LARGE SCALE GENOMIC DNA]</scope>
    <source>
        <strain evidence="3 4">FW104-T7</strain>
    </source>
</reference>
<proteinExistence type="predicted"/>
<dbReference type="Pfam" id="PF13495">
    <property type="entry name" value="Phage_int_SAM_4"/>
    <property type="match status" value="1"/>
</dbReference>
<protein>
    <submittedName>
        <fullName evidence="3">Integrase</fullName>
    </submittedName>
</protein>
<dbReference type="EMBL" id="LVJS01000066">
    <property type="protein sequence ID" value="KZC22555.1"/>
    <property type="molecule type" value="Genomic_DNA"/>
</dbReference>
<name>A0A154QF55_9GAMM</name>
<dbReference type="InterPro" id="IPR004107">
    <property type="entry name" value="Integrase_SAM-like_N"/>
</dbReference>
<gene>
    <name evidence="3" type="ORF">RHOFW104T7_00075</name>
</gene>
<keyword evidence="1" id="KW-0238">DNA-binding</keyword>
<feature type="domain" description="Integrase SAM-like N-terminal" evidence="2">
    <location>
        <begin position="1"/>
        <end position="44"/>
    </location>
</feature>